<dbReference type="eggNOG" id="COG2068">
    <property type="taxonomic scope" value="Bacteria"/>
</dbReference>
<evidence type="ECO:0000313" key="3">
    <source>
        <dbReference type="Proteomes" id="UP000001968"/>
    </source>
</evidence>
<evidence type="ECO:0000259" key="1">
    <source>
        <dbReference type="Pfam" id="PF12804"/>
    </source>
</evidence>
<dbReference type="InterPro" id="IPR029044">
    <property type="entry name" value="Nucleotide-diphossugar_trans"/>
</dbReference>
<dbReference type="Gene3D" id="3.90.550.10">
    <property type="entry name" value="Spore Coat Polysaccharide Biosynthesis Protein SpsA, Chain A"/>
    <property type="match status" value="1"/>
</dbReference>
<dbReference type="Proteomes" id="UP000001968">
    <property type="component" value="Chromosome"/>
</dbReference>
<keyword evidence="3" id="KW-1185">Reference proteome</keyword>
<dbReference type="OrthoDB" id="285216at2"/>
<organism evidence="2 3">
    <name type="scientific">Syntrophomonas wolfei subsp. wolfei (strain DSM 2245B / Goettingen)</name>
    <dbReference type="NCBI Taxonomy" id="335541"/>
    <lineage>
        <taxon>Bacteria</taxon>
        <taxon>Bacillati</taxon>
        <taxon>Bacillota</taxon>
        <taxon>Clostridia</taxon>
        <taxon>Eubacteriales</taxon>
        <taxon>Syntrophomonadaceae</taxon>
        <taxon>Syntrophomonas</taxon>
    </lineage>
</organism>
<dbReference type="HOGENOM" id="CLU_2604830_0_0_9"/>
<accession>Q0AXW0</accession>
<evidence type="ECO:0000313" key="2">
    <source>
        <dbReference type="EMBL" id="ABI68444.1"/>
    </source>
</evidence>
<protein>
    <recommendedName>
        <fullName evidence="1">MobA-like NTP transferase domain-containing protein</fullName>
    </recommendedName>
</protein>
<dbReference type="KEGG" id="swo:Swol_1134"/>
<sequence>MVYRSQDVEIIVNSRYEDGMFSSIKTGLKQIRAERFFFLPGDCPLISPFVYQKMLGVDSEIVVPTFNTGLGIRYFLNIR</sequence>
<dbReference type="AlphaFoldDB" id="Q0AXW0"/>
<dbReference type="EMBL" id="CP000448">
    <property type="protein sequence ID" value="ABI68444.1"/>
    <property type="molecule type" value="Genomic_DNA"/>
</dbReference>
<dbReference type="RefSeq" id="WP_011640548.1">
    <property type="nucleotide sequence ID" value="NC_008346.1"/>
</dbReference>
<dbReference type="SUPFAM" id="SSF53448">
    <property type="entry name" value="Nucleotide-diphospho-sugar transferases"/>
    <property type="match status" value="1"/>
</dbReference>
<reference evidence="3" key="1">
    <citation type="journal article" date="2010" name="Environ. Microbiol.">
        <title>The genome of Syntrophomonas wolfei: new insights into syntrophic metabolism and biohydrogen production.</title>
        <authorList>
            <person name="Sieber J.R."/>
            <person name="Sims D.R."/>
            <person name="Han C."/>
            <person name="Kim E."/>
            <person name="Lykidis A."/>
            <person name="Lapidus A.L."/>
            <person name="McDonnald E."/>
            <person name="Rohlin L."/>
            <person name="Culley D.E."/>
            <person name="Gunsalus R."/>
            <person name="McInerney M.J."/>
        </authorList>
    </citation>
    <scope>NUCLEOTIDE SEQUENCE [LARGE SCALE GENOMIC DNA]</scope>
    <source>
        <strain evidence="3">DSM 2245B / Goettingen</strain>
    </source>
</reference>
<feature type="domain" description="MobA-like NTP transferase" evidence="1">
    <location>
        <begin position="3"/>
        <end position="69"/>
    </location>
</feature>
<gene>
    <name evidence="2" type="ordered locus">Swol_1134</name>
</gene>
<proteinExistence type="predicted"/>
<dbReference type="STRING" id="335541.Swol_1134"/>
<name>Q0AXW0_SYNWW</name>
<dbReference type="Pfam" id="PF12804">
    <property type="entry name" value="NTP_transf_3"/>
    <property type="match status" value="1"/>
</dbReference>
<dbReference type="GO" id="GO:0016779">
    <property type="term" value="F:nucleotidyltransferase activity"/>
    <property type="evidence" value="ECO:0007669"/>
    <property type="project" value="UniProtKB-ARBA"/>
</dbReference>
<dbReference type="InterPro" id="IPR025877">
    <property type="entry name" value="MobA-like_NTP_Trfase"/>
</dbReference>